<organism evidence="2 3">
    <name type="scientific">Salvia divinorum</name>
    <name type="common">Maria pastora</name>
    <name type="synonym">Diviner's sage</name>
    <dbReference type="NCBI Taxonomy" id="28513"/>
    <lineage>
        <taxon>Eukaryota</taxon>
        <taxon>Viridiplantae</taxon>
        <taxon>Streptophyta</taxon>
        <taxon>Embryophyta</taxon>
        <taxon>Tracheophyta</taxon>
        <taxon>Spermatophyta</taxon>
        <taxon>Magnoliopsida</taxon>
        <taxon>eudicotyledons</taxon>
        <taxon>Gunneridae</taxon>
        <taxon>Pentapetalae</taxon>
        <taxon>asterids</taxon>
        <taxon>lamiids</taxon>
        <taxon>Lamiales</taxon>
        <taxon>Lamiaceae</taxon>
        <taxon>Nepetoideae</taxon>
        <taxon>Mentheae</taxon>
        <taxon>Salviinae</taxon>
        <taxon>Salvia</taxon>
        <taxon>Salvia subgen. Calosphace</taxon>
    </lineage>
</organism>
<keyword evidence="1" id="KW-0472">Membrane</keyword>
<proteinExistence type="predicted"/>
<evidence type="ECO:0008006" key="4">
    <source>
        <dbReference type="Google" id="ProtNLM"/>
    </source>
</evidence>
<evidence type="ECO:0000313" key="3">
    <source>
        <dbReference type="Proteomes" id="UP001567538"/>
    </source>
</evidence>
<sequence length="125" mass="13985">MSPQNSNMVMVVMVVMVIMISTLVVMSESAVTNDASNQPLHWPNITVDLKECYKVWRDDCKSTLLDAICNELRYAQDICCDLIASETISGDCYFAIADDLRKHYPCKTSDLAPSLATDNWQSCLP</sequence>
<dbReference type="AlphaFoldDB" id="A0ABD1H578"/>
<comment type="caution">
    <text evidence="2">The sequence shown here is derived from an EMBL/GenBank/DDBJ whole genome shotgun (WGS) entry which is preliminary data.</text>
</comment>
<protein>
    <recommendedName>
        <fullName evidence="4">Prolamin-like domain-containing protein</fullName>
    </recommendedName>
</protein>
<reference evidence="2 3" key="1">
    <citation type="submission" date="2024-06" db="EMBL/GenBank/DDBJ databases">
        <title>A chromosome level genome sequence of Diviner's sage (Salvia divinorum).</title>
        <authorList>
            <person name="Ford S.A."/>
            <person name="Ro D.-K."/>
            <person name="Ness R.W."/>
            <person name="Phillips M.A."/>
        </authorList>
    </citation>
    <scope>NUCLEOTIDE SEQUENCE [LARGE SCALE GENOMIC DNA]</scope>
    <source>
        <strain evidence="2">SAF-2024a</strain>
        <tissue evidence="2">Leaf</tissue>
    </source>
</reference>
<accession>A0ABD1H578</accession>
<dbReference type="Proteomes" id="UP001567538">
    <property type="component" value="Unassembled WGS sequence"/>
</dbReference>
<evidence type="ECO:0000256" key="1">
    <source>
        <dbReference type="SAM" id="Phobius"/>
    </source>
</evidence>
<gene>
    <name evidence="2" type="ORF">AAHA92_19395</name>
</gene>
<name>A0ABD1H578_SALDI</name>
<keyword evidence="1" id="KW-0812">Transmembrane</keyword>
<keyword evidence="3" id="KW-1185">Reference proteome</keyword>
<keyword evidence="1" id="KW-1133">Transmembrane helix</keyword>
<feature type="transmembrane region" description="Helical" evidence="1">
    <location>
        <begin position="6"/>
        <end position="26"/>
    </location>
</feature>
<dbReference type="EMBL" id="JBEAFC010000007">
    <property type="protein sequence ID" value="KAL1551572.1"/>
    <property type="molecule type" value="Genomic_DNA"/>
</dbReference>
<evidence type="ECO:0000313" key="2">
    <source>
        <dbReference type="EMBL" id="KAL1551572.1"/>
    </source>
</evidence>